<dbReference type="AlphaFoldDB" id="A0A564YPN9"/>
<gene>
    <name evidence="2" type="ORF">WMSIL1_LOCUS7805</name>
</gene>
<keyword evidence="1" id="KW-0732">Signal</keyword>
<feature type="signal peptide" evidence="1">
    <location>
        <begin position="1"/>
        <end position="26"/>
    </location>
</feature>
<evidence type="ECO:0000313" key="2">
    <source>
        <dbReference type="EMBL" id="VUZ48633.1"/>
    </source>
</evidence>
<evidence type="ECO:0000313" key="3">
    <source>
        <dbReference type="Proteomes" id="UP000321570"/>
    </source>
</evidence>
<feature type="non-terminal residue" evidence="2">
    <location>
        <position position="1"/>
    </location>
</feature>
<sequence>RTLVSHRLLHFLLISFLPQHAPLSISNPLSLSHSLQSSLWLSRTRSGLINSSRSAPQLFLALTQTATNW</sequence>
<keyword evidence="3" id="KW-1185">Reference proteome</keyword>
<organism evidence="2 3">
    <name type="scientific">Hymenolepis diminuta</name>
    <name type="common">Rat tapeworm</name>
    <dbReference type="NCBI Taxonomy" id="6216"/>
    <lineage>
        <taxon>Eukaryota</taxon>
        <taxon>Metazoa</taxon>
        <taxon>Spiralia</taxon>
        <taxon>Lophotrochozoa</taxon>
        <taxon>Platyhelminthes</taxon>
        <taxon>Cestoda</taxon>
        <taxon>Eucestoda</taxon>
        <taxon>Cyclophyllidea</taxon>
        <taxon>Hymenolepididae</taxon>
        <taxon>Hymenolepis</taxon>
    </lineage>
</organism>
<evidence type="ECO:0000256" key="1">
    <source>
        <dbReference type="SAM" id="SignalP"/>
    </source>
</evidence>
<accession>A0A564YPN9</accession>
<feature type="chain" id="PRO_5022033395" evidence="1">
    <location>
        <begin position="27"/>
        <end position="69"/>
    </location>
</feature>
<protein>
    <submittedName>
        <fullName evidence="2">Uncharacterized protein</fullName>
    </submittedName>
</protein>
<dbReference type="EMBL" id="CABIJS010000299">
    <property type="protein sequence ID" value="VUZ48633.1"/>
    <property type="molecule type" value="Genomic_DNA"/>
</dbReference>
<reference evidence="2 3" key="1">
    <citation type="submission" date="2019-07" db="EMBL/GenBank/DDBJ databases">
        <authorList>
            <person name="Jastrzebski P J."/>
            <person name="Paukszto L."/>
            <person name="Jastrzebski P J."/>
        </authorList>
    </citation>
    <scope>NUCLEOTIDE SEQUENCE [LARGE SCALE GENOMIC DNA]</scope>
    <source>
        <strain evidence="2 3">WMS-il1</strain>
    </source>
</reference>
<dbReference type="Proteomes" id="UP000321570">
    <property type="component" value="Unassembled WGS sequence"/>
</dbReference>
<proteinExistence type="predicted"/>
<name>A0A564YPN9_HYMDI</name>